<gene>
    <name evidence="1" type="ORF">HMPREF0658_0367</name>
</gene>
<proteinExistence type="predicted"/>
<dbReference type="RefSeq" id="WP_006948111.1">
    <property type="nucleotide sequence ID" value="NZ_GL397214.1"/>
</dbReference>
<accession>E0NQB6</accession>
<dbReference type="AlphaFoldDB" id="E0NQB6"/>
<evidence type="ECO:0000313" key="2">
    <source>
        <dbReference type="Proteomes" id="UP000004394"/>
    </source>
</evidence>
<dbReference type="HOGENOM" id="CLU_2344299_0_0_10"/>
<organism evidence="1 2">
    <name type="scientific">Hoylesella marshii DSM 16973 = JCM 13450</name>
    <dbReference type="NCBI Taxonomy" id="862515"/>
    <lineage>
        <taxon>Bacteria</taxon>
        <taxon>Pseudomonadati</taxon>
        <taxon>Bacteroidota</taxon>
        <taxon>Bacteroidia</taxon>
        <taxon>Bacteroidales</taxon>
        <taxon>Prevotellaceae</taxon>
        <taxon>Hoylesella</taxon>
    </lineage>
</organism>
<sequence>MERILVAIIAIFSGLNMLRDAFEEDGRRHCKNNEKSLQKPLINGLGFAGLPQTKIQWFQPSGTPANENPNNFSPAGLPQIKIQIISAQRDSRKRKSK</sequence>
<dbReference type="BioCyc" id="PMAR862515-HMP:GMOO-378-MONOMER"/>
<dbReference type="Proteomes" id="UP000004394">
    <property type="component" value="Unassembled WGS sequence"/>
</dbReference>
<evidence type="ECO:0000313" key="1">
    <source>
        <dbReference type="EMBL" id="EFM02711.1"/>
    </source>
</evidence>
<dbReference type="STRING" id="862515.HMPREF0658_0367"/>
<comment type="caution">
    <text evidence="1">The sequence shown here is derived from an EMBL/GenBank/DDBJ whole genome shotgun (WGS) entry which is preliminary data.</text>
</comment>
<name>E0NQB6_9BACT</name>
<keyword evidence="2" id="KW-1185">Reference proteome</keyword>
<reference evidence="1" key="1">
    <citation type="submission" date="2010-07" db="EMBL/GenBank/DDBJ databases">
        <authorList>
            <person name="Muzny D."/>
            <person name="Qin X."/>
            <person name="Deng J."/>
            <person name="Jiang H."/>
            <person name="Liu Y."/>
            <person name="Qu J."/>
            <person name="Song X.-Z."/>
            <person name="Zhang L."/>
            <person name="Thornton R."/>
            <person name="Coyle M."/>
            <person name="Francisco L."/>
            <person name="Jackson L."/>
            <person name="Javaid M."/>
            <person name="Korchina V."/>
            <person name="Kovar C."/>
            <person name="Mata R."/>
            <person name="Mathew T."/>
            <person name="Ngo R."/>
            <person name="Nguyen L."/>
            <person name="Nguyen N."/>
            <person name="Okwuonu G."/>
            <person name="Ongeri F."/>
            <person name="Pham C."/>
            <person name="Simmons D."/>
            <person name="Wilczek-Boney K."/>
            <person name="Hale W."/>
            <person name="Jakkamsetti A."/>
            <person name="Pham P."/>
            <person name="Ruth R."/>
            <person name="San Lucas F."/>
            <person name="Warren J."/>
            <person name="Zhang J."/>
            <person name="Zhao Z."/>
            <person name="Zhou C."/>
            <person name="Zhu D."/>
            <person name="Lee S."/>
            <person name="Bess C."/>
            <person name="Blankenburg K."/>
            <person name="Forbes L."/>
            <person name="Fu Q."/>
            <person name="Gubbala S."/>
            <person name="Hirani K."/>
            <person name="Jayaseelan J.C."/>
            <person name="Lara F."/>
            <person name="Munidasa M."/>
            <person name="Palculict T."/>
            <person name="Patil S."/>
            <person name="Pu L.-L."/>
            <person name="Saada N."/>
            <person name="Tang L."/>
            <person name="Weissenberger G."/>
            <person name="Zhu Y."/>
            <person name="Hemphill L."/>
            <person name="Shang Y."/>
            <person name="Youmans B."/>
            <person name="Ayvaz T."/>
            <person name="Ross M."/>
            <person name="Santibanez J."/>
            <person name="Aqrawi P."/>
            <person name="Gross S."/>
            <person name="Joshi V."/>
            <person name="Fowler G."/>
            <person name="Nazareth L."/>
            <person name="Reid J."/>
            <person name="Worley K."/>
            <person name="Petrosino J."/>
            <person name="Highlander S."/>
            <person name="Gibbs R."/>
        </authorList>
    </citation>
    <scope>NUCLEOTIDE SEQUENCE [LARGE SCALE GENOMIC DNA]</scope>
    <source>
        <strain evidence="1">DSM 16973</strain>
    </source>
</reference>
<dbReference type="EMBL" id="AEEI01000015">
    <property type="protein sequence ID" value="EFM02711.1"/>
    <property type="molecule type" value="Genomic_DNA"/>
</dbReference>
<protein>
    <submittedName>
        <fullName evidence="1">Uncharacterized protein</fullName>
    </submittedName>
</protein>